<proteinExistence type="inferred from homology"/>
<feature type="binding site" evidence="6">
    <location>
        <position position="138"/>
    </location>
    <ligand>
        <name>Fe cation</name>
        <dbReference type="ChEBI" id="CHEBI:24875"/>
        <label>2</label>
    </ligand>
</feature>
<name>A0A4Y8M6E8_9BACL</name>
<sequence>MIIAAPSRRPNYRRKKEVDEQLTRKKLFNEHGEQDWGKRRIIGGNTTNLIELNNVKYEWATKMYRTMMNNFWIPEEIPLAQDAKDYKLLSESERKSYDRIISFLIFLDSLQTANLPNVNEYVTAPEVNLCLTVQTFQEAVHSQSYSYILDSVCSAEARDEIYNLWRNDERLLARNRFITDLYENFIADSSHKNLLKTIMANYILEGIYFYSGFSFFYALGRQGKMLGTVSEIKYIQRDELTHLALFQNIFREIRKENPDLFTPELVEELRQMMKTAVETEISWGQSITNNEIPGLSADIIDSYIKYLSNERLKMLGLEILYPEITEHPMRWVESFSNMNSMKTDFFEQKVTNYSKSSNLNWGDL</sequence>
<dbReference type="InterPro" id="IPR030475">
    <property type="entry name" value="RNR_small_AS"/>
</dbReference>
<feature type="binding site" evidence="6">
    <location>
        <position position="242"/>
    </location>
    <ligand>
        <name>Fe cation</name>
        <dbReference type="ChEBI" id="CHEBI:24875"/>
        <label>2</label>
    </ligand>
</feature>
<feature type="binding site" evidence="6">
    <location>
        <position position="239"/>
    </location>
    <ligand>
        <name>Fe cation</name>
        <dbReference type="ChEBI" id="CHEBI:24875"/>
        <label>2</label>
    </ligand>
</feature>
<dbReference type="InterPro" id="IPR009078">
    <property type="entry name" value="Ferritin-like_SF"/>
</dbReference>
<dbReference type="PIRSF" id="PIRSF000355">
    <property type="entry name" value="NrdB"/>
    <property type="match status" value="1"/>
</dbReference>
<keyword evidence="8" id="KW-1185">Reference proteome</keyword>
<comment type="function">
    <text evidence="4">Provides the precursors necessary for DNA synthesis. Catalyzes the biosynthesis of deoxyribonucleotides from the corresponding ribonucleotides.</text>
</comment>
<keyword evidence="4" id="KW-0215">Deoxyribonucleotide synthesis</keyword>
<dbReference type="CDD" id="cd01049">
    <property type="entry name" value="RNRR2"/>
    <property type="match status" value="1"/>
</dbReference>
<keyword evidence="4 7" id="KW-0560">Oxidoreductase</keyword>
<dbReference type="RefSeq" id="WP_135151724.1">
    <property type="nucleotide sequence ID" value="NZ_SOMN01000007.1"/>
</dbReference>
<evidence type="ECO:0000256" key="4">
    <source>
        <dbReference type="PIRNR" id="PIRNR000355"/>
    </source>
</evidence>
<dbReference type="AlphaFoldDB" id="A0A4Y8M6E8"/>
<dbReference type="InterPro" id="IPR000358">
    <property type="entry name" value="RNR_small_fam"/>
</dbReference>
<dbReference type="SUPFAM" id="SSF47240">
    <property type="entry name" value="Ferritin-like"/>
    <property type="match status" value="1"/>
</dbReference>
<evidence type="ECO:0000256" key="1">
    <source>
        <dbReference type="ARBA" id="ARBA00009303"/>
    </source>
</evidence>
<dbReference type="GO" id="GO:0009263">
    <property type="term" value="P:deoxyribonucleotide biosynthetic process"/>
    <property type="evidence" value="ECO:0007669"/>
    <property type="project" value="UniProtKB-KW"/>
</dbReference>
<evidence type="ECO:0000256" key="2">
    <source>
        <dbReference type="ARBA" id="ARBA00011209"/>
    </source>
</evidence>
<accession>A0A4Y8M6E8</accession>
<comment type="similarity">
    <text evidence="1 4">Belongs to the ribonucleoside diphosphate reductase small chain family.</text>
</comment>
<keyword evidence="4 6" id="KW-0408">Iron</keyword>
<feature type="binding site" evidence="6">
    <location>
        <position position="138"/>
    </location>
    <ligand>
        <name>Fe cation</name>
        <dbReference type="ChEBI" id="CHEBI:24875"/>
        <label>1</label>
    </ligand>
</feature>
<dbReference type="InterPro" id="IPR033909">
    <property type="entry name" value="RNR_small"/>
</dbReference>
<dbReference type="OrthoDB" id="9766544at2"/>
<comment type="subunit">
    <text evidence="2">Tetramer of two alpha and two beta subunits.</text>
</comment>
<evidence type="ECO:0000256" key="6">
    <source>
        <dbReference type="PIRSR" id="PIRSR000355-2"/>
    </source>
</evidence>
<gene>
    <name evidence="7" type="ORF">E2980_07775</name>
</gene>
<dbReference type="PANTHER" id="PTHR23409:SF18">
    <property type="entry name" value="RIBONUCLEOSIDE-DIPHOSPHATE REDUCTASE SUBUNIT M2"/>
    <property type="match status" value="1"/>
</dbReference>
<feature type="binding site" evidence="6">
    <location>
        <position position="108"/>
    </location>
    <ligand>
        <name>Fe cation</name>
        <dbReference type="ChEBI" id="CHEBI:24875"/>
        <label>1</label>
    </ligand>
</feature>
<feature type="binding site" evidence="6">
    <location>
        <position position="141"/>
    </location>
    <ligand>
        <name>Fe cation</name>
        <dbReference type="ChEBI" id="CHEBI:24875"/>
        <label>1</label>
    </ligand>
</feature>
<dbReference type="InterPro" id="IPR012348">
    <property type="entry name" value="RNR-like"/>
</dbReference>
<evidence type="ECO:0000256" key="3">
    <source>
        <dbReference type="ARBA" id="ARBA00047754"/>
    </source>
</evidence>
<comment type="caution">
    <text evidence="7">The sequence shown here is derived from an EMBL/GenBank/DDBJ whole genome shotgun (WGS) entry which is preliminary data.</text>
</comment>
<evidence type="ECO:0000256" key="5">
    <source>
        <dbReference type="PIRSR" id="PIRSR000355-1"/>
    </source>
</evidence>
<comment type="cofactor">
    <cofactor evidence="4 6">
        <name>Fe cation</name>
        <dbReference type="ChEBI" id="CHEBI:24875"/>
    </cofactor>
    <text evidence="4 6">Binds 2 iron ions per subunit.</text>
</comment>
<evidence type="ECO:0000313" key="8">
    <source>
        <dbReference type="Proteomes" id="UP000297900"/>
    </source>
</evidence>
<dbReference type="EC" id="1.17.4.1" evidence="4"/>
<dbReference type="PROSITE" id="PS00368">
    <property type="entry name" value="RIBORED_SMALL"/>
    <property type="match status" value="1"/>
</dbReference>
<protein>
    <recommendedName>
        <fullName evidence="4">Ribonucleoside-diphosphate reductase subunit beta</fullName>
        <ecNumber evidence="4">1.17.4.1</ecNumber>
    </recommendedName>
</protein>
<organism evidence="7 8">
    <name type="scientific">Cohnella luojiensis</name>
    <dbReference type="NCBI Taxonomy" id="652876"/>
    <lineage>
        <taxon>Bacteria</taxon>
        <taxon>Bacillati</taxon>
        <taxon>Bacillota</taxon>
        <taxon>Bacilli</taxon>
        <taxon>Bacillales</taxon>
        <taxon>Paenibacillaceae</taxon>
        <taxon>Cohnella</taxon>
    </lineage>
</organism>
<evidence type="ECO:0000313" key="7">
    <source>
        <dbReference type="EMBL" id="TFE28217.1"/>
    </source>
</evidence>
<dbReference type="Proteomes" id="UP000297900">
    <property type="component" value="Unassembled WGS sequence"/>
</dbReference>
<dbReference type="Gene3D" id="1.10.620.20">
    <property type="entry name" value="Ribonucleotide Reductase, subunit A"/>
    <property type="match status" value="1"/>
</dbReference>
<comment type="catalytic activity">
    <reaction evidence="3 4">
        <text>a 2'-deoxyribonucleoside 5'-diphosphate + [thioredoxin]-disulfide + H2O = a ribonucleoside 5'-diphosphate + [thioredoxin]-dithiol</text>
        <dbReference type="Rhea" id="RHEA:23252"/>
        <dbReference type="Rhea" id="RHEA-COMP:10698"/>
        <dbReference type="Rhea" id="RHEA-COMP:10700"/>
        <dbReference type="ChEBI" id="CHEBI:15377"/>
        <dbReference type="ChEBI" id="CHEBI:29950"/>
        <dbReference type="ChEBI" id="CHEBI:50058"/>
        <dbReference type="ChEBI" id="CHEBI:57930"/>
        <dbReference type="ChEBI" id="CHEBI:73316"/>
        <dbReference type="EC" id="1.17.4.1"/>
    </reaction>
</comment>
<dbReference type="EMBL" id="SOMN01000007">
    <property type="protein sequence ID" value="TFE28217.1"/>
    <property type="molecule type" value="Genomic_DNA"/>
</dbReference>
<keyword evidence="4 6" id="KW-0479">Metal-binding</keyword>
<dbReference type="PANTHER" id="PTHR23409">
    <property type="entry name" value="RIBONUCLEOSIDE-DIPHOSPHATE REDUCTASE SMALL CHAIN"/>
    <property type="match status" value="1"/>
</dbReference>
<dbReference type="GO" id="GO:0046872">
    <property type="term" value="F:metal ion binding"/>
    <property type="evidence" value="ECO:0007669"/>
    <property type="project" value="UniProtKB-KW"/>
</dbReference>
<dbReference type="UniPathway" id="UPA00326"/>
<feature type="binding site" evidence="6">
    <location>
        <position position="205"/>
    </location>
    <ligand>
        <name>Fe cation</name>
        <dbReference type="ChEBI" id="CHEBI:24875"/>
        <label>2</label>
    </ligand>
</feature>
<reference evidence="7 8" key="1">
    <citation type="submission" date="2019-03" db="EMBL/GenBank/DDBJ databases">
        <title>Cohnella endophytica sp. nov., a novel endophytic bacterium isolated from bark of Sonneratia apetala.</title>
        <authorList>
            <person name="Tuo L."/>
        </authorList>
    </citation>
    <scope>NUCLEOTIDE SEQUENCE [LARGE SCALE GENOMIC DNA]</scope>
    <source>
        <strain evidence="7 8">CCTCC AB 208254</strain>
    </source>
</reference>
<dbReference type="GO" id="GO:0004748">
    <property type="term" value="F:ribonucleoside-diphosphate reductase activity, thioredoxin disulfide as acceptor"/>
    <property type="evidence" value="ECO:0007669"/>
    <property type="project" value="UniProtKB-EC"/>
</dbReference>
<dbReference type="Pfam" id="PF00268">
    <property type="entry name" value="Ribonuc_red_sm"/>
    <property type="match status" value="1"/>
</dbReference>
<feature type="active site" evidence="5">
    <location>
        <position position="145"/>
    </location>
</feature>
<dbReference type="NCBIfam" id="NF007184">
    <property type="entry name" value="PRK09614.1-3"/>
    <property type="match status" value="1"/>
</dbReference>